<name>M0NEN9_9EURY</name>
<protein>
    <submittedName>
        <fullName evidence="2">Sulfate transporter</fullName>
    </submittedName>
</protein>
<accession>M0NEN9</accession>
<keyword evidence="1" id="KW-1133">Transmembrane helix</keyword>
<feature type="transmembrane region" description="Helical" evidence="1">
    <location>
        <begin position="139"/>
        <end position="162"/>
    </location>
</feature>
<dbReference type="InterPro" id="IPR031563">
    <property type="entry name" value="MOT1/MOT2"/>
</dbReference>
<evidence type="ECO:0000313" key="2">
    <source>
        <dbReference type="EMBL" id="EMA56452.1"/>
    </source>
</evidence>
<sequence>MKALAGLAIAGSVSYSELAVAGMVLGIVLIALGASGVVTAIERWIGRPVVRGVQLAVALLLLETSVSLALDGPLLAGVGIVITVALFALGYYKASAGVVFAVGGAIAISTAGPPAVSVPGLPPTPPFGTGLTLSTLDGIVAQLAVTLGNAAIATSLLIADLFDQDVSADRLTRNMGLMNLTAIPLGGIPMCHGCDGVAAAHTFGARTGGANIIQGLGFIIVALFASVTFVTAFPLPILGILLGIVALELSRATHESNSPWLTVGVGVVGATVNVALGLIAGAFVYRWLR</sequence>
<gene>
    <name evidence="2" type="ORF">C451_02298</name>
</gene>
<dbReference type="PANTHER" id="PTHR31970:SF9">
    <property type="entry name" value="MOLYBDATE TRANSPORTER 2"/>
    <property type="match status" value="1"/>
</dbReference>
<dbReference type="PATRIC" id="fig|1227457.3.peg.410"/>
<dbReference type="AlphaFoldDB" id="M0NEN9"/>
<dbReference type="eggNOG" id="arCOG02806">
    <property type="taxonomic scope" value="Archaea"/>
</dbReference>
<comment type="caution">
    <text evidence="2">The sequence shown here is derived from an EMBL/GenBank/DDBJ whole genome shotgun (WGS) entry which is preliminary data.</text>
</comment>
<dbReference type="Proteomes" id="UP000011680">
    <property type="component" value="Unassembled WGS sequence"/>
</dbReference>
<keyword evidence="3" id="KW-1185">Reference proteome</keyword>
<dbReference type="STRING" id="1227457.C451_02298"/>
<feature type="transmembrane region" description="Helical" evidence="1">
    <location>
        <begin position="48"/>
        <end position="68"/>
    </location>
</feature>
<dbReference type="PANTHER" id="PTHR31970">
    <property type="match status" value="1"/>
</dbReference>
<dbReference type="GO" id="GO:0015098">
    <property type="term" value="F:molybdate ion transmembrane transporter activity"/>
    <property type="evidence" value="ECO:0007669"/>
    <property type="project" value="InterPro"/>
</dbReference>
<evidence type="ECO:0000313" key="3">
    <source>
        <dbReference type="Proteomes" id="UP000011680"/>
    </source>
</evidence>
<reference evidence="2 3" key="1">
    <citation type="journal article" date="2014" name="PLoS Genet.">
        <title>Phylogenetically driven sequencing of extremely halophilic archaea reveals strategies for static and dynamic osmo-response.</title>
        <authorList>
            <person name="Becker E.A."/>
            <person name="Seitzer P.M."/>
            <person name="Tritt A."/>
            <person name="Larsen D."/>
            <person name="Krusor M."/>
            <person name="Yao A.I."/>
            <person name="Wu D."/>
            <person name="Madern D."/>
            <person name="Eisen J.A."/>
            <person name="Darling A.E."/>
            <person name="Facciotti M.T."/>
        </authorList>
    </citation>
    <scope>NUCLEOTIDE SEQUENCE [LARGE SCALE GENOMIC DNA]</scope>
    <source>
        <strain evidence="2 3">JCM 13552</strain>
    </source>
</reference>
<feature type="transmembrane region" description="Helical" evidence="1">
    <location>
        <begin position="259"/>
        <end position="285"/>
    </location>
</feature>
<dbReference type="Pfam" id="PF16983">
    <property type="entry name" value="MFS_MOT1"/>
    <property type="match status" value="1"/>
</dbReference>
<feature type="transmembrane region" description="Helical" evidence="1">
    <location>
        <begin position="99"/>
        <end position="119"/>
    </location>
</feature>
<feature type="transmembrane region" description="Helical" evidence="1">
    <location>
        <begin position="20"/>
        <end position="41"/>
    </location>
</feature>
<feature type="transmembrane region" description="Helical" evidence="1">
    <location>
        <begin position="216"/>
        <end position="247"/>
    </location>
</feature>
<dbReference type="EMBL" id="AOMF01000038">
    <property type="protein sequence ID" value="EMA56452.1"/>
    <property type="molecule type" value="Genomic_DNA"/>
</dbReference>
<evidence type="ECO:0000256" key="1">
    <source>
        <dbReference type="SAM" id="Phobius"/>
    </source>
</evidence>
<organism evidence="2 3">
    <name type="scientific">Halococcus thailandensis JCM 13552</name>
    <dbReference type="NCBI Taxonomy" id="1227457"/>
    <lineage>
        <taxon>Archaea</taxon>
        <taxon>Methanobacteriati</taxon>
        <taxon>Methanobacteriota</taxon>
        <taxon>Stenosarchaea group</taxon>
        <taxon>Halobacteria</taxon>
        <taxon>Halobacteriales</taxon>
        <taxon>Halococcaceae</taxon>
        <taxon>Halococcus</taxon>
    </lineage>
</organism>
<proteinExistence type="predicted"/>
<keyword evidence="1" id="KW-0812">Transmembrane</keyword>
<keyword evidence="1" id="KW-0472">Membrane</keyword>
<feature type="transmembrane region" description="Helical" evidence="1">
    <location>
        <begin position="74"/>
        <end position="92"/>
    </location>
</feature>